<organism evidence="1 2">
    <name type="scientific">Ruminococcus callidus ATCC 27760</name>
    <dbReference type="NCBI Taxonomy" id="411473"/>
    <lineage>
        <taxon>Bacteria</taxon>
        <taxon>Bacillati</taxon>
        <taxon>Bacillota</taxon>
        <taxon>Clostridia</taxon>
        <taxon>Eubacteriales</taxon>
        <taxon>Oscillospiraceae</taxon>
        <taxon>Ruminococcus</taxon>
    </lineage>
</organism>
<name>U2LJN5_9FIRM</name>
<protein>
    <submittedName>
        <fullName evidence="1">Uncharacterized protein</fullName>
    </submittedName>
</protein>
<comment type="caution">
    <text evidence="1">The sequence shown here is derived from an EMBL/GenBank/DDBJ whole genome shotgun (WGS) entry which is preliminary data.</text>
</comment>
<dbReference type="EMBL" id="AWVF01000447">
    <property type="protein sequence ID" value="ERJ87323.1"/>
    <property type="molecule type" value="Genomic_DNA"/>
</dbReference>
<reference evidence="1 2" key="1">
    <citation type="submission" date="2013-07" db="EMBL/GenBank/DDBJ databases">
        <authorList>
            <person name="Weinstock G."/>
            <person name="Sodergren E."/>
            <person name="Wylie T."/>
            <person name="Fulton L."/>
            <person name="Fulton R."/>
            <person name="Fronick C."/>
            <person name="O'Laughlin M."/>
            <person name="Godfrey J."/>
            <person name="Miner T."/>
            <person name="Herter B."/>
            <person name="Appelbaum E."/>
            <person name="Cordes M."/>
            <person name="Lek S."/>
            <person name="Wollam A."/>
            <person name="Pepin K.H."/>
            <person name="Palsikar V.B."/>
            <person name="Mitreva M."/>
            <person name="Wilson R.K."/>
        </authorList>
    </citation>
    <scope>NUCLEOTIDE SEQUENCE [LARGE SCALE GENOMIC DNA]</scope>
    <source>
        <strain evidence="1 2">ATCC 27760</strain>
    </source>
</reference>
<gene>
    <name evidence="1" type="ORF">RUMCAL_03359</name>
</gene>
<dbReference type="Proteomes" id="UP000016662">
    <property type="component" value="Unassembled WGS sequence"/>
</dbReference>
<keyword evidence="2" id="KW-1185">Reference proteome</keyword>
<evidence type="ECO:0000313" key="1">
    <source>
        <dbReference type="EMBL" id="ERJ87323.1"/>
    </source>
</evidence>
<proteinExistence type="predicted"/>
<accession>U2LJN5</accession>
<dbReference type="AlphaFoldDB" id="U2LJN5"/>
<evidence type="ECO:0000313" key="2">
    <source>
        <dbReference type="Proteomes" id="UP000016662"/>
    </source>
</evidence>
<dbReference type="HOGENOM" id="CLU_2791425_0_0_9"/>
<sequence>MCMVLPDTVAELCRILTCFPDICCQLFDKKGFSNAHVLLYHIFRRLASLFAKKAVLYAYHTGLPLLCS</sequence>